<evidence type="ECO:0000313" key="2">
    <source>
        <dbReference type="EMBL" id="CAD9354282.1"/>
    </source>
</evidence>
<dbReference type="AlphaFoldDB" id="A0A7S2A0Q5"/>
<evidence type="ECO:0000256" key="1">
    <source>
        <dbReference type="SAM" id="Phobius"/>
    </source>
</evidence>
<organism evidence="2">
    <name type="scientific">Ditylum brightwellii</name>
    <dbReference type="NCBI Taxonomy" id="49249"/>
    <lineage>
        <taxon>Eukaryota</taxon>
        <taxon>Sar</taxon>
        <taxon>Stramenopiles</taxon>
        <taxon>Ochrophyta</taxon>
        <taxon>Bacillariophyta</taxon>
        <taxon>Mediophyceae</taxon>
        <taxon>Lithodesmiophycidae</taxon>
        <taxon>Lithodesmiales</taxon>
        <taxon>Lithodesmiaceae</taxon>
        <taxon>Ditylum</taxon>
    </lineage>
</organism>
<dbReference type="EMBL" id="HBGN01036486">
    <property type="protein sequence ID" value="CAD9354282.1"/>
    <property type="molecule type" value="Transcribed_RNA"/>
</dbReference>
<protein>
    <submittedName>
        <fullName evidence="2">Uncharacterized protein</fullName>
    </submittedName>
</protein>
<reference evidence="2" key="1">
    <citation type="submission" date="2021-01" db="EMBL/GenBank/DDBJ databases">
        <authorList>
            <person name="Corre E."/>
            <person name="Pelletier E."/>
            <person name="Niang G."/>
            <person name="Scheremetjew M."/>
            <person name="Finn R."/>
            <person name="Kale V."/>
            <person name="Holt S."/>
            <person name="Cochrane G."/>
            <person name="Meng A."/>
            <person name="Brown T."/>
            <person name="Cohen L."/>
        </authorList>
    </citation>
    <scope>NUCLEOTIDE SEQUENCE</scope>
    <source>
        <strain evidence="2">Pop2</strain>
    </source>
</reference>
<gene>
    <name evidence="2" type="ORF">DBRI1063_LOCUS23401</name>
</gene>
<accession>A0A7S2A0Q5</accession>
<keyword evidence="1" id="KW-0472">Membrane</keyword>
<feature type="transmembrane region" description="Helical" evidence="1">
    <location>
        <begin position="52"/>
        <end position="72"/>
    </location>
</feature>
<proteinExistence type="predicted"/>
<feature type="transmembrane region" description="Helical" evidence="1">
    <location>
        <begin position="21"/>
        <end position="40"/>
    </location>
</feature>
<name>A0A7S2A0Q5_9STRA</name>
<keyword evidence="1" id="KW-0812">Transmembrane</keyword>
<keyword evidence="1" id="KW-1133">Transmembrane helix</keyword>
<sequence length="185" mass="20371">MGQSAYWYHAIWILGPAVYRELSLATAFGAAAIFGVWSAVGDASSKMDATMVTLLDSVSIHLYLLSAIFALCGRTQRPHQQENDDHRTKTPLSFLEDAEALEDLGDVFFGVASIVDVVLCDFTFDDNTPWWPVVSAVFWIIDALLYLRGDFVVLYRDKKLDGTTVTTAASASMGADFVSMEQDVI</sequence>